<protein>
    <recommendedName>
        <fullName evidence="2">Peptidase S1 domain-containing protein</fullName>
    </recommendedName>
</protein>
<comment type="caution">
    <text evidence="3">The sequence shown here is derived from an EMBL/GenBank/DDBJ whole genome shotgun (WGS) entry which is preliminary data.</text>
</comment>
<reference evidence="3" key="1">
    <citation type="submission" date="2022-10" db="EMBL/GenBank/DDBJ databases">
        <title>Determination and structural analysis of whole genome sequence of Sarocladium strictum F4-1.</title>
        <authorList>
            <person name="Hu L."/>
            <person name="Jiang Y."/>
        </authorList>
    </citation>
    <scope>NUCLEOTIDE SEQUENCE</scope>
    <source>
        <strain evidence="3">F4-1</strain>
    </source>
</reference>
<dbReference type="InterPro" id="IPR001254">
    <property type="entry name" value="Trypsin_dom"/>
</dbReference>
<dbReference type="InterPro" id="IPR009003">
    <property type="entry name" value="Peptidase_S1_PA"/>
</dbReference>
<sequence>MSILVSAIYRGTYSNCGEHPHAVQILHTAATGGDAYLCGGTLITPKHVLTAAHCAAKSTRNPTTEATASDLKVSRLQCDEKNRQLLREGGEEFDVVHVHAQATWLATGSPDHDMAILELATPMKYHPFLADPAALPAYEGPVEPSWEQEDRSLIILGAGTVGTSQTSISDWLRQVRVDVLTKQHCDMRADAAYGVPYSTWNLLKGNYFCAVDEDTLSGACGGDSGSGAVEYVDGRKRVVGVAATGPVICSSPNHFNIYGGVSAWMPWIKTVVGASYALKLI</sequence>
<evidence type="ECO:0000256" key="1">
    <source>
        <dbReference type="ARBA" id="ARBA00023157"/>
    </source>
</evidence>
<dbReference type="PRINTS" id="PR00722">
    <property type="entry name" value="CHYMOTRYPSIN"/>
</dbReference>
<dbReference type="EMBL" id="JAPDFR010000009">
    <property type="protein sequence ID" value="KAK0383179.1"/>
    <property type="molecule type" value="Genomic_DNA"/>
</dbReference>
<keyword evidence="4" id="KW-1185">Reference proteome</keyword>
<dbReference type="InterPro" id="IPR018114">
    <property type="entry name" value="TRYPSIN_HIS"/>
</dbReference>
<dbReference type="Gene3D" id="2.40.10.10">
    <property type="entry name" value="Trypsin-like serine proteases"/>
    <property type="match status" value="1"/>
</dbReference>
<organism evidence="3 4">
    <name type="scientific">Sarocladium strictum</name>
    <name type="common">Black bundle disease fungus</name>
    <name type="synonym">Acremonium strictum</name>
    <dbReference type="NCBI Taxonomy" id="5046"/>
    <lineage>
        <taxon>Eukaryota</taxon>
        <taxon>Fungi</taxon>
        <taxon>Dikarya</taxon>
        <taxon>Ascomycota</taxon>
        <taxon>Pezizomycotina</taxon>
        <taxon>Sordariomycetes</taxon>
        <taxon>Hypocreomycetidae</taxon>
        <taxon>Hypocreales</taxon>
        <taxon>Sarocladiaceae</taxon>
        <taxon>Sarocladium</taxon>
    </lineage>
</organism>
<proteinExistence type="predicted"/>
<name>A0AA39L439_SARSR</name>
<dbReference type="InterPro" id="IPR001314">
    <property type="entry name" value="Peptidase_S1A"/>
</dbReference>
<dbReference type="SUPFAM" id="SSF50494">
    <property type="entry name" value="Trypsin-like serine proteases"/>
    <property type="match status" value="1"/>
</dbReference>
<dbReference type="GO" id="GO:0004252">
    <property type="term" value="F:serine-type endopeptidase activity"/>
    <property type="evidence" value="ECO:0007669"/>
    <property type="project" value="InterPro"/>
</dbReference>
<dbReference type="Pfam" id="PF00089">
    <property type="entry name" value="Trypsin"/>
    <property type="match status" value="1"/>
</dbReference>
<evidence type="ECO:0000313" key="4">
    <source>
        <dbReference type="Proteomes" id="UP001175261"/>
    </source>
</evidence>
<dbReference type="PROSITE" id="PS00134">
    <property type="entry name" value="TRYPSIN_HIS"/>
    <property type="match status" value="1"/>
</dbReference>
<dbReference type="InterPro" id="IPR043504">
    <property type="entry name" value="Peptidase_S1_PA_chymotrypsin"/>
</dbReference>
<dbReference type="PANTHER" id="PTHR24253:SF103">
    <property type="entry name" value="TRANSMEMBRANE PROTEASE SERINE 7"/>
    <property type="match status" value="1"/>
</dbReference>
<gene>
    <name evidence="3" type="ORF">NLU13_9092</name>
</gene>
<dbReference type="PANTHER" id="PTHR24253">
    <property type="entry name" value="TRANSMEMBRANE PROTEASE SERINE"/>
    <property type="match status" value="1"/>
</dbReference>
<feature type="domain" description="Peptidase S1" evidence="2">
    <location>
        <begin position="8"/>
        <end position="273"/>
    </location>
</feature>
<evidence type="ECO:0000259" key="2">
    <source>
        <dbReference type="PROSITE" id="PS50240"/>
    </source>
</evidence>
<dbReference type="AlphaFoldDB" id="A0AA39L439"/>
<dbReference type="Proteomes" id="UP001175261">
    <property type="component" value="Unassembled WGS sequence"/>
</dbReference>
<dbReference type="GO" id="GO:0006508">
    <property type="term" value="P:proteolysis"/>
    <property type="evidence" value="ECO:0007669"/>
    <property type="project" value="InterPro"/>
</dbReference>
<keyword evidence="1" id="KW-1015">Disulfide bond</keyword>
<evidence type="ECO:0000313" key="3">
    <source>
        <dbReference type="EMBL" id="KAK0383179.1"/>
    </source>
</evidence>
<accession>A0AA39L439</accession>
<dbReference type="SMART" id="SM00020">
    <property type="entry name" value="Tryp_SPc"/>
    <property type="match status" value="1"/>
</dbReference>
<dbReference type="PROSITE" id="PS50240">
    <property type="entry name" value="TRYPSIN_DOM"/>
    <property type="match status" value="1"/>
</dbReference>